<gene>
    <name evidence="1" type="ORF">OXX778_LOCUS7109</name>
</gene>
<proteinExistence type="predicted"/>
<dbReference type="Proteomes" id="UP000663879">
    <property type="component" value="Unassembled WGS sequence"/>
</dbReference>
<protein>
    <submittedName>
        <fullName evidence="1">Uncharacterized protein</fullName>
    </submittedName>
</protein>
<dbReference type="EMBL" id="CAJNOC010000886">
    <property type="protein sequence ID" value="CAF0813776.1"/>
    <property type="molecule type" value="Genomic_DNA"/>
</dbReference>
<comment type="caution">
    <text evidence="1">The sequence shown here is derived from an EMBL/GenBank/DDBJ whole genome shotgun (WGS) entry which is preliminary data.</text>
</comment>
<dbReference type="AlphaFoldDB" id="A0A813TSJ2"/>
<reference evidence="1" key="1">
    <citation type="submission" date="2021-02" db="EMBL/GenBank/DDBJ databases">
        <authorList>
            <person name="Nowell W R."/>
        </authorList>
    </citation>
    <scope>NUCLEOTIDE SEQUENCE</scope>
    <source>
        <strain evidence="1">Ploen Becks lab</strain>
    </source>
</reference>
<accession>A0A813TSJ2</accession>
<sequence length="117" mass="13301">MIEINESITEDLKSRVRNTTAKTKGYEKFDKNTFSYPDLDAYSNGEVSTTNDFSHQLDSKNYSKFDILKSKKNFISTKLKSRWLVPPSNTSNFSNIDVALPYSYSVPSIPNITTTVN</sequence>
<evidence type="ECO:0000313" key="2">
    <source>
        <dbReference type="Proteomes" id="UP000663879"/>
    </source>
</evidence>
<organism evidence="1 2">
    <name type="scientific">Brachionus calyciflorus</name>
    <dbReference type="NCBI Taxonomy" id="104777"/>
    <lineage>
        <taxon>Eukaryota</taxon>
        <taxon>Metazoa</taxon>
        <taxon>Spiralia</taxon>
        <taxon>Gnathifera</taxon>
        <taxon>Rotifera</taxon>
        <taxon>Eurotatoria</taxon>
        <taxon>Monogononta</taxon>
        <taxon>Pseudotrocha</taxon>
        <taxon>Ploima</taxon>
        <taxon>Brachionidae</taxon>
        <taxon>Brachionus</taxon>
    </lineage>
</organism>
<evidence type="ECO:0000313" key="1">
    <source>
        <dbReference type="EMBL" id="CAF0813776.1"/>
    </source>
</evidence>
<name>A0A813TSJ2_9BILA</name>
<keyword evidence="2" id="KW-1185">Reference proteome</keyword>